<feature type="domain" description="Mei2-like C-terminal RNA recognition motif" evidence="2">
    <location>
        <begin position="205"/>
        <end position="299"/>
    </location>
</feature>
<dbReference type="Pfam" id="PF04059">
    <property type="entry name" value="RRM_2"/>
    <property type="match status" value="1"/>
</dbReference>
<dbReference type="InterPro" id="IPR007201">
    <property type="entry name" value="Mei2-like_Rrm_C"/>
</dbReference>
<reference evidence="3" key="1">
    <citation type="submission" date="2021-01" db="EMBL/GenBank/DDBJ databases">
        <authorList>
            <person name="Corre E."/>
            <person name="Pelletier E."/>
            <person name="Niang G."/>
            <person name="Scheremetjew M."/>
            <person name="Finn R."/>
            <person name="Kale V."/>
            <person name="Holt S."/>
            <person name="Cochrane G."/>
            <person name="Meng A."/>
            <person name="Brown T."/>
            <person name="Cohen L."/>
        </authorList>
    </citation>
    <scope>NUCLEOTIDE SEQUENCE</scope>
</reference>
<dbReference type="AlphaFoldDB" id="A0A7S1AMH0"/>
<feature type="compositionally biased region" description="Polar residues" evidence="1">
    <location>
        <begin position="163"/>
        <end position="178"/>
    </location>
</feature>
<accession>A0A7S1AMH0</accession>
<evidence type="ECO:0000256" key="1">
    <source>
        <dbReference type="SAM" id="MobiDB-lite"/>
    </source>
</evidence>
<feature type="compositionally biased region" description="Basic and acidic residues" evidence="1">
    <location>
        <begin position="183"/>
        <end position="195"/>
    </location>
</feature>
<proteinExistence type="predicted"/>
<organism evidence="3">
    <name type="scientific">Noctiluca scintillans</name>
    <name type="common">Sea sparkle</name>
    <name type="synonym">Red tide dinoflagellate</name>
    <dbReference type="NCBI Taxonomy" id="2966"/>
    <lineage>
        <taxon>Eukaryota</taxon>
        <taxon>Sar</taxon>
        <taxon>Alveolata</taxon>
        <taxon>Dinophyceae</taxon>
        <taxon>Noctilucales</taxon>
        <taxon>Noctilucaceae</taxon>
        <taxon>Noctiluca</taxon>
    </lineage>
</organism>
<dbReference type="SUPFAM" id="SSF54928">
    <property type="entry name" value="RNA-binding domain, RBD"/>
    <property type="match status" value="1"/>
</dbReference>
<dbReference type="EMBL" id="HBFQ01047198">
    <property type="protein sequence ID" value="CAD8859196.1"/>
    <property type="molecule type" value="Transcribed_RNA"/>
</dbReference>
<protein>
    <recommendedName>
        <fullName evidence="2">Mei2-like C-terminal RNA recognition motif domain-containing protein</fullName>
    </recommendedName>
</protein>
<dbReference type="GO" id="GO:0003676">
    <property type="term" value="F:nucleic acid binding"/>
    <property type="evidence" value="ECO:0007669"/>
    <property type="project" value="InterPro"/>
</dbReference>
<name>A0A7S1AMH0_NOCSC</name>
<feature type="region of interest" description="Disordered" evidence="1">
    <location>
        <begin position="138"/>
        <end position="205"/>
    </location>
</feature>
<dbReference type="InterPro" id="IPR035979">
    <property type="entry name" value="RBD_domain_sf"/>
</dbReference>
<gene>
    <name evidence="3" type="ORF">NSCI0253_LOCUS33550</name>
</gene>
<evidence type="ECO:0000313" key="3">
    <source>
        <dbReference type="EMBL" id="CAD8859196.1"/>
    </source>
</evidence>
<sequence>MDSQRLVVRNTFLEFDDVPYDTRSNQRARARSDITEAHSQHSWDEPILDIVEEDQHVERAEDRADFQRRASHEKSGSINLGRTRTNTVDFFNVVPDNLDTVCFPNGFPTSPWAPYPLPQVEQPWFYSVPFQEEASAGWSFPKPLSPPPVGRPTLPKAMRKNRVSQQGDRSGVPSQEGGNSKGPKAEVARATKDEGAPPAPLDKPTTAILRNIPNTFSSSMLLHLLDTRGFRARYNYIYLPVGFLDGKNLGYSFVNFLGHEDALDFTEAFNGFSAWGTGEKSGSVSWSQVQGVQAHVERYRNSPVMHPSIPNEFKPMVFQDGQCVPFPPPTKAIKAPKVRVKVASQAGISPALAA</sequence>
<evidence type="ECO:0000259" key="2">
    <source>
        <dbReference type="Pfam" id="PF04059"/>
    </source>
</evidence>